<comment type="similarity">
    <text evidence="3">Belongs to the BRAT1 family.</text>
</comment>
<evidence type="ECO:0000256" key="2">
    <source>
        <dbReference type="ARBA" id="ARBA00022490"/>
    </source>
</evidence>
<keyword evidence="2" id="KW-0963">Cytoplasm</keyword>
<gene>
    <name evidence="4" type="ORF">SNE40_019390</name>
</gene>
<evidence type="ECO:0000256" key="3">
    <source>
        <dbReference type="ARBA" id="ARBA00061308"/>
    </source>
</evidence>
<dbReference type="AlphaFoldDB" id="A0AAN8PIF3"/>
<dbReference type="InterPro" id="IPR016024">
    <property type="entry name" value="ARM-type_fold"/>
</dbReference>
<dbReference type="InterPro" id="IPR038904">
    <property type="entry name" value="BRAT1"/>
</dbReference>
<protein>
    <submittedName>
        <fullName evidence="4">Uncharacterized protein</fullName>
    </submittedName>
</protein>
<evidence type="ECO:0000313" key="5">
    <source>
        <dbReference type="Proteomes" id="UP001347796"/>
    </source>
</evidence>
<dbReference type="GO" id="GO:0005737">
    <property type="term" value="C:cytoplasm"/>
    <property type="evidence" value="ECO:0007669"/>
    <property type="project" value="UniProtKB-SubCell"/>
</dbReference>
<dbReference type="PANTHER" id="PTHR21331">
    <property type="entry name" value="BRCA1-ASSOCIATED ATM ACTIVATOR 1"/>
    <property type="match status" value="1"/>
</dbReference>
<dbReference type="GO" id="GO:0008283">
    <property type="term" value="P:cell population proliferation"/>
    <property type="evidence" value="ECO:0007669"/>
    <property type="project" value="InterPro"/>
</dbReference>
<evidence type="ECO:0000313" key="4">
    <source>
        <dbReference type="EMBL" id="KAK6171135.1"/>
    </source>
</evidence>
<comment type="subcellular location">
    <subcellularLocation>
        <location evidence="1">Cytoplasm</location>
    </subcellularLocation>
</comment>
<dbReference type="PANTHER" id="PTHR21331:SF2">
    <property type="entry name" value="BRCA1-ASSOCIATED ATM ACTIVATOR 1"/>
    <property type="match status" value="1"/>
</dbReference>
<reference evidence="4 5" key="1">
    <citation type="submission" date="2024-01" db="EMBL/GenBank/DDBJ databases">
        <title>The genome of the rayed Mediterranean limpet Patella caerulea (Linnaeus, 1758).</title>
        <authorList>
            <person name="Anh-Thu Weber A."/>
            <person name="Halstead-Nussloch G."/>
        </authorList>
    </citation>
    <scope>NUCLEOTIDE SEQUENCE [LARGE SCALE GENOMIC DNA]</scope>
    <source>
        <strain evidence="4">AATW-2023a</strain>
        <tissue evidence="4">Whole specimen</tissue>
    </source>
</reference>
<dbReference type="GO" id="GO:0006974">
    <property type="term" value="P:DNA damage response"/>
    <property type="evidence" value="ECO:0007669"/>
    <property type="project" value="InterPro"/>
</dbReference>
<dbReference type="InterPro" id="IPR011989">
    <property type="entry name" value="ARM-like"/>
</dbReference>
<sequence length="753" mass="86143">MAEITVKLAEVFKYLLQIDKQLPDDTCLQRLLDVIKVNVLDKELEASGLIKFLQDVTAKTNDIESTVLTFSLLLCGNLGENENLFIQNKDIINGLLQQVTDHNLTTDSSIGTAYFTCLSQIALHKMGVKYFFEKSVNTEFALTGLKHGESVFLQTAARNLIKTLLTHAHHEDKSESQINNLFNQLMTELQMVITRSSTSVNSNYTQSLLSLFNDVNTTEFFLKATTENNKTKLLNSYFSLSLTASDKVADMALDNLKSILTCLDDACRNSFMEKTVLKELKTHVSVDVVRVHRISCSLYQWCENLKEYVELPLRIFSSQDNEFTQTLNKDLKMTKQIFTTLMIQFICVRTTENYWYDQLDFMMKIMNVIKGTSQDEELQNQQCIINNTRLMAKLLQCLHDRLELYGRLKGDYSCKLYDILVDTITQMQIPTTAYKKCMDCIVLLLISDELYTLDIKRLVFMLEIKLCDLKWEIRDTTLEIINQIIIHLKVTNHSPSIITLCKSSWQSLSDGNSYVRASVITLIGTLSTRGDLFQKFLESTNIKKLDIVDKLVTVLKTDSEAFPRRSAVKTLQLLNKHCLLEDDLKTKIQEVMISTMNDFDWEVKIHVLDFWESIFVLGVSNIETNGSIQNGTVPSYTVELTRSSHKVDNTKQKAIESLLNSKFCEALLLGFNDYEQSVCEKATIIIKQFLTVVHDDIEFTTQNSLQCIKNLEDLDMESKLTTSDEYNRNPVSLLNDILATAGEQDEDNFVDCY</sequence>
<dbReference type="EMBL" id="JAZGQO010000014">
    <property type="protein sequence ID" value="KAK6171135.1"/>
    <property type="molecule type" value="Genomic_DNA"/>
</dbReference>
<dbReference type="Gene3D" id="1.25.10.10">
    <property type="entry name" value="Leucine-rich Repeat Variant"/>
    <property type="match status" value="1"/>
</dbReference>
<proteinExistence type="inferred from homology"/>
<dbReference type="SUPFAM" id="SSF48371">
    <property type="entry name" value="ARM repeat"/>
    <property type="match status" value="1"/>
</dbReference>
<dbReference type="Proteomes" id="UP001347796">
    <property type="component" value="Unassembled WGS sequence"/>
</dbReference>
<accession>A0AAN8PIF3</accession>
<name>A0AAN8PIF3_PATCE</name>
<evidence type="ECO:0000256" key="1">
    <source>
        <dbReference type="ARBA" id="ARBA00004496"/>
    </source>
</evidence>
<organism evidence="4 5">
    <name type="scientific">Patella caerulea</name>
    <name type="common">Rayed Mediterranean limpet</name>
    <dbReference type="NCBI Taxonomy" id="87958"/>
    <lineage>
        <taxon>Eukaryota</taxon>
        <taxon>Metazoa</taxon>
        <taxon>Spiralia</taxon>
        <taxon>Lophotrochozoa</taxon>
        <taxon>Mollusca</taxon>
        <taxon>Gastropoda</taxon>
        <taxon>Patellogastropoda</taxon>
        <taxon>Patelloidea</taxon>
        <taxon>Patellidae</taxon>
        <taxon>Patella</taxon>
    </lineage>
</organism>
<dbReference type="GO" id="GO:0005634">
    <property type="term" value="C:nucleus"/>
    <property type="evidence" value="ECO:0007669"/>
    <property type="project" value="TreeGrafter"/>
</dbReference>
<comment type="caution">
    <text evidence="4">The sequence shown here is derived from an EMBL/GenBank/DDBJ whole genome shotgun (WGS) entry which is preliminary data.</text>
</comment>
<keyword evidence="5" id="KW-1185">Reference proteome</keyword>